<dbReference type="OrthoDB" id="5414271at2759"/>
<feature type="compositionally biased region" description="Low complexity" evidence="1">
    <location>
        <begin position="120"/>
        <end position="129"/>
    </location>
</feature>
<evidence type="ECO:0000256" key="1">
    <source>
        <dbReference type="SAM" id="MobiDB-lite"/>
    </source>
</evidence>
<feature type="signal peptide" evidence="2">
    <location>
        <begin position="1"/>
        <end position="21"/>
    </location>
</feature>
<evidence type="ECO:0000313" key="4">
    <source>
        <dbReference type="Proteomes" id="UP000248423"/>
    </source>
</evidence>
<feature type="compositionally biased region" description="Polar residues" evidence="1">
    <location>
        <begin position="79"/>
        <end position="105"/>
    </location>
</feature>
<feature type="chain" id="PRO_5016420351" evidence="2">
    <location>
        <begin position="22"/>
        <end position="311"/>
    </location>
</feature>
<evidence type="ECO:0000256" key="2">
    <source>
        <dbReference type="SAM" id="SignalP"/>
    </source>
</evidence>
<dbReference type="VEuPathDB" id="FungiDB:BO78DRAFT_390490"/>
<organism evidence="3 4">
    <name type="scientific">Aspergillus sclerotiicarbonarius (strain CBS 121057 / IBT 28362)</name>
    <dbReference type="NCBI Taxonomy" id="1448318"/>
    <lineage>
        <taxon>Eukaryota</taxon>
        <taxon>Fungi</taxon>
        <taxon>Dikarya</taxon>
        <taxon>Ascomycota</taxon>
        <taxon>Pezizomycotina</taxon>
        <taxon>Eurotiomycetes</taxon>
        <taxon>Eurotiomycetidae</taxon>
        <taxon>Eurotiales</taxon>
        <taxon>Aspergillaceae</taxon>
        <taxon>Aspergillus</taxon>
        <taxon>Aspergillus subgen. Circumdati</taxon>
    </lineage>
</organism>
<gene>
    <name evidence="3" type="ORF">BO78DRAFT_390490</name>
</gene>
<dbReference type="STRING" id="1448318.A0A319DWK2"/>
<dbReference type="AlphaFoldDB" id="A0A319DWK2"/>
<protein>
    <submittedName>
        <fullName evidence="3">Uncharacterized protein</fullName>
    </submittedName>
</protein>
<proteinExistence type="predicted"/>
<sequence length="311" mass="34097">MQPTGKVAWSVLLNVIHPSSAASDEDRQTGSLLYPKHRKSSAYPDHIRRTTNPAANMGQPPSGPSCKAHTDCLHGHLSRNPNAYSRNPSPTTKPAESQAQSSFSLSPAAKPTPSKPLHPSPLSHHPQHLPRLPSLDVSLFWSTRRGLRDIPIAFAKPRMNHHRSQLAQTLRSTVSTRPDQLIARGWDAQFVRDGSMADMTAGAVLAGSGNSGHAVRIVTDVTAVWCEGREDMTSPGGNSGNGELSSMAVVALVKFFVLEWSVGLNYQMYLFVFVLGGWKRHVLTTPEWKMKGEYHVLMQCIMHCVRISGSR</sequence>
<keyword evidence="2" id="KW-0732">Signal</keyword>
<reference evidence="3 4" key="1">
    <citation type="submission" date="2018-02" db="EMBL/GenBank/DDBJ databases">
        <title>The genomes of Aspergillus section Nigri reveals drivers in fungal speciation.</title>
        <authorList>
            <consortium name="DOE Joint Genome Institute"/>
            <person name="Vesth T.C."/>
            <person name="Nybo J."/>
            <person name="Theobald S."/>
            <person name="Brandl J."/>
            <person name="Frisvad J.C."/>
            <person name="Nielsen K.F."/>
            <person name="Lyhne E.K."/>
            <person name="Kogle M.E."/>
            <person name="Kuo A."/>
            <person name="Riley R."/>
            <person name="Clum A."/>
            <person name="Nolan M."/>
            <person name="Lipzen A."/>
            <person name="Salamov A."/>
            <person name="Henrissat B."/>
            <person name="Wiebenga A."/>
            <person name="De vries R.P."/>
            <person name="Grigoriev I.V."/>
            <person name="Mortensen U.H."/>
            <person name="Andersen M.R."/>
            <person name="Baker S.E."/>
        </authorList>
    </citation>
    <scope>NUCLEOTIDE SEQUENCE [LARGE SCALE GENOMIC DNA]</scope>
    <source>
        <strain evidence="3 4">CBS 121057</strain>
    </source>
</reference>
<evidence type="ECO:0000313" key="3">
    <source>
        <dbReference type="EMBL" id="PYI02116.1"/>
    </source>
</evidence>
<keyword evidence="4" id="KW-1185">Reference proteome</keyword>
<dbReference type="Proteomes" id="UP000248423">
    <property type="component" value="Unassembled WGS sequence"/>
</dbReference>
<dbReference type="EMBL" id="KZ826400">
    <property type="protein sequence ID" value="PYI02116.1"/>
    <property type="molecule type" value="Genomic_DNA"/>
</dbReference>
<name>A0A319DWK2_ASPSB</name>
<feature type="region of interest" description="Disordered" evidence="1">
    <location>
        <begin position="20"/>
        <end position="129"/>
    </location>
</feature>
<accession>A0A319DWK2</accession>